<evidence type="ECO:0000256" key="6">
    <source>
        <dbReference type="SAM" id="MobiDB-lite"/>
    </source>
</evidence>
<feature type="transmembrane region" description="Helical" evidence="7">
    <location>
        <begin position="269"/>
        <end position="287"/>
    </location>
</feature>
<evidence type="ECO:0000256" key="2">
    <source>
        <dbReference type="ARBA" id="ARBA00022692"/>
    </source>
</evidence>
<evidence type="ECO:0000259" key="8">
    <source>
        <dbReference type="Pfam" id="PF20684"/>
    </source>
</evidence>
<organism evidence="9 10">
    <name type="scientific">[Torrubiella] hemipterigena</name>
    <dbReference type="NCBI Taxonomy" id="1531966"/>
    <lineage>
        <taxon>Eukaryota</taxon>
        <taxon>Fungi</taxon>
        <taxon>Dikarya</taxon>
        <taxon>Ascomycota</taxon>
        <taxon>Pezizomycotina</taxon>
        <taxon>Sordariomycetes</taxon>
        <taxon>Hypocreomycetidae</taxon>
        <taxon>Hypocreales</taxon>
        <taxon>Clavicipitaceae</taxon>
        <taxon>Clavicipitaceae incertae sedis</taxon>
        <taxon>'Torrubiella' clade</taxon>
    </lineage>
</organism>
<evidence type="ECO:0000313" key="9">
    <source>
        <dbReference type="EMBL" id="CEJ93150.1"/>
    </source>
</evidence>
<dbReference type="STRING" id="1531966.A0A0A1TNT7"/>
<dbReference type="EMBL" id="CDHN01000005">
    <property type="protein sequence ID" value="CEJ93150.1"/>
    <property type="molecule type" value="Genomic_DNA"/>
</dbReference>
<dbReference type="PANTHER" id="PTHR33048:SF156">
    <property type="entry name" value="INTEGRAL MEMBRANE PROTEIN"/>
    <property type="match status" value="1"/>
</dbReference>
<evidence type="ECO:0000256" key="3">
    <source>
        <dbReference type="ARBA" id="ARBA00022989"/>
    </source>
</evidence>
<accession>A0A0A1TNT7</accession>
<feature type="transmembrane region" description="Helical" evidence="7">
    <location>
        <begin position="215"/>
        <end position="238"/>
    </location>
</feature>
<keyword evidence="2 7" id="KW-0812">Transmembrane</keyword>
<reference evidence="9 10" key="1">
    <citation type="journal article" date="2015" name="Genome Announc.">
        <title>Draft Genome Sequence and Gene Annotation of the Entomopathogenic Fungus Verticillium hemipterigenum.</title>
        <authorList>
            <person name="Horn F."/>
            <person name="Habel A."/>
            <person name="Scharf D.H."/>
            <person name="Dworschak J."/>
            <person name="Brakhage A.A."/>
            <person name="Guthke R."/>
            <person name="Hertweck C."/>
            <person name="Linde J."/>
        </authorList>
    </citation>
    <scope>NUCLEOTIDE SEQUENCE [LARGE SCALE GENOMIC DNA]</scope>
</reference>
<feature type="transmembrane region" description="Helical" evidence="7">
    <location>
        <begin position="105"/>
        <end position="123"/>
    </location>
</feature>
<dbReference type="Pfam" id="PF20684">
    <property type="entry name" value="Fung_rhodopsin"/>
    <property type="match status" value="1"/>
</dbReference>
<feature type="region of interest" description="Disordered" evidence="6">
    <location>
        <begin position="374"/>
        <end position="453"/>
    </location>
</feature>
<evidence type="ECO:0000313" key="10">
    <source>
        <dbReference type="Proteomes" id="UP000039046"/>
    </source>
</evidence>
<feature type="transmembrane region" description="Helical" evidence="7">
    <location>
        <begin position="135"/>
        <end position="156"/>
    </location>
</feature>
<dbReference type="HOGENOM" id="CLU_028200_17_0_1"/>
<evidence type="ECO:0000256" key="7">
    <source>
        <dbReference type="SAM" id="Phobius"/>
    </source>
</evidence>
<feature type="domain" description="Rhodopsin" evidence="8">
    <location>
        <begin position="141"/>
        <end position="363"/>
    </location>
</feature>
<feature type="transmembrane region" description="Helical" evidence="7">
    <location>
        <begin position="299"/>
        <end position="319"/>
    </location>
</feature>
<dbReference type="AlphaFoldDB" id="A0A0A1TNT7"/>
<name>A0A0A1TNT7_9HYPO</name>
<comment type="similarity">
    <text evidence="5">Belongs to the SAT4 family.</text>
</comment>
<evidence type="ECO:0000256" key="1">
    <source>
        <dbReference type="ARBA" id="ARBA00004141"/>
    </source>
</evidence>
<evidence type="ECO:0000256" key="4">
    <source>
        <dbReference type="ARBA" id="ARBA00023136"/>
    </source>
</evidence>
<keyword evidence="10" id="KW-1185">Reference proteome</keyword>
<dbReference type="Proteomes" id="UP000039046">
    <property type="component" value="Unassembled WGS sequence"/>
</dbReference>
<comment type="subcellular location">
    <subcellularLocation>
        <location evidence="1">Membrane</location>
        <topology evidence="1">Multi-pass membrane protein</topology>
    </subcellularLocation>
</comment>
<dbReference type="InterPro" id="IPR049326">
    <property type="entry name" value="Rhodopsin_dom_fungi"/>
</dbReference>
<gene>
    <name evidence="9" type="ORF">VHEMI08761</name>
</gene>
<dbReference type="OrthoDB" id="5278984at2759"/>
<feature type="transmembrane region" description="Helical" evidence="7">
    <location>
        <begin position="339"/>
        <end position="357"/>
    </location>
</feature>
<keyword evidence="4 7" id="KW-0472">Membrane</keyword>
<dbReference type="GO" id="GO:0016020">
    <property type="term" value="C:membrane"/>
    <property type="evidence" value="ECO:0007669"/>
    <property type="project" value="UniProtKB-SubCell"/>
</dbReference>
<proteinExistence type="inferred from homology"/>
<evidence type="ECO:0000256" key="5">
    <source>
        <dbReference type="ARBA" id="ARBA00038359"/>
    </source>
</evidence>
<feature type="compositionally biased region" description="Polar residues" evidence="6">
    <location>
        <begin position="376"/>
        <end position="388"/>
    </location>
</feature>
<sequence length="453" mass="50724">MFLVPQYATLIRANALAKVLILRYSYFGQAMAPTHQLACAYGVAQFLQAVFCDNGVFVLLLSRRIAVVVKTQLLQHHCRFTMAGSVAPSPEFLAETNDPGLDQRVSIAFIIIDTLFLIIFYVSRYYNPKAVGMPMLVCNTLCYLFCLGSAVAGILMTQIGGVGHHVQAVPVETFQTWLKLSKVLEFTYTPAVMFAKLAALFLYHQVFAVHSGYRFVFLAIGIVVVLQGIISFILAFSICRPFRYFWTQAVDINDGSCGDVMLFYKSYSIPSLVTDLAMLVVPWPILLRLQMPTSEKIGLFFTFLAGSLGIITCALRFSVFFTTPLFSDPTWYASGGPMIYALVEPSIYMIASILPTTRHLYRRLYRRVLQEYGPNSEATPKDSGQTDSTELERMESDHTSSGGIRRQVDIWQIHTSPSQEQLTKKDLTPKEWYPPRSESPVHGTTETKPAGEV</sequence>
<dbReference type="InterPro" id="IPR052337">
    <property type="entry name" value="SAT4-like"/>
</dbReference>
<protein>
    <recommendedName>
        <fullName evidence="8">Rhodopsin domain-containing protein</fullName>
    </recommendedName>
</protein>
<feature type="transmembrane region" description="Helical" evidence="7">
    <location>
        <begin position="186"/>
        <end position="203"/>
    </location>
</feature>
<dbReference type="PANTHER" id="PTHR33048">
    <property type="entry name" value="PTH11-LIKE INTEGRAL MEMBRANE PROTEIN (AFU_ORTHOLOGUE AFUA_5G11245)"/>
    <property type="match status" value="1"/>
</dbReference>
<keyword evidence="3 7" id="KW-1133">Transmembrane helix</keyword>